<evidence type="ECO:0000259" key="2">
    <source>
        <dbReference type="Pfam" id="PF00857"/>
    </source>
</evidence>
<comment type="caution">
    <text evidence="3">The sequence shown here is derived from an EMBL/GenBank/DDBJ whole genome shotgun (WGS) entry which is preliminary data.</text>
</comment>
<sequence length="178" mass="19409">MNSSALIIIDIQNDYFPNGLYPQWQAEQVLANTLQAVDIAQRHQMPIILVQHIADPKLGSAPFFNANTEGAELHPKLVAAAPEGIVVVKAHADSFLNTDLTEYLQRFGVSQLYLCGMMTQNCITHTALSPQAAPYQVRVLPQACSSVDAMVHGIALRALSDRIAMRSLDDLATEVAAR</sequence>
<dbReference type="CDD" id="cd01014">
    <property type="entry name" value="nicotinamidase_related"/>
    <property type="match status" value="1"/>
</dbReference>
<feature type="domain" description="Isochorismatase-like" evidence="2">
    <location>
        <begin position="4"/>
        <end position="164"/>
    </location>
</feature>
<organism evidence="3 4">
    <name type="scientific">Vibrio metoecus</name>
    <dbReference type="NCBI Taxonomy" id="1481663"/>
    <lineage>
        <taxon>Bacteria</taxon>
        <taxon>Pseudomonadati</taxon>
        <taxon>Pseudomonadota</taxon>
        <taxon>Gammaproteobacteria</taxon>
        <taxon>Vibrionales</taxon>
        <taxon>Vibrionaceae</taxon>
        <taxon>Vibrio</taxon>
    </lineage>
</organism>
<protein>
    <submittedName>
        <fullName evidence="3">Isochorismatase</fullName>
    </submittedName>
</protein>
<dbReference type="InterPro" id="IPR000868">
    <property type="entry name" value="Isochorismatase-like_dom"/>
</dbReference>
<reference evidence="3 4" key="1">
    <citation type="journal article" date="2015" name="Genome Biol. Evol.">
        <title>The Dynamics of Genetic Interactions between Vibrio metoecus and Vibrio cholerae, Two Close Relatives Co-Occurring in the Environment.</title>
        <authorList>
            <person name="Orata F.D."/>
            <person name="Kirchberger P.C."/>
            <person name="Meheust R."/>
            <person name="Barlow E.J."/>
            <person name="Tarr C.L."/>
            <person name="Boucher Y."/>
        </authorList>
    </citation>
    <scope>NUCLEOTIDE SEQUENCE [LARGE SCALE GENOMIC DNA]</scope>
    <source>
        <strain evidence="3 4">YB5B04</strain>
    </source>
</reference>
<dbReference type="Gene3D" id="3.40.50.850">
    <property type="entry name" value="Isochorismatase-like"/>
    <property type="match status" value="1"/>
</dbReference>
<dbReference type="EMBL" id="LBGP01000013">
    <property type="protein sequence ID" value="KQB00851.1"/>
    <property type="molecule type" value="Genomic_DNA"/>
</dbReference>
<gene>
    <name evidence="3" type="ORF">XV92_09760</name>
</gene>
<evidence type="ECO:0000256" key="1">
    <source>
        <dbReference type="ARBA" id="ARBA00022801"/>
    </source>
</evidence>
<dbReference type="RefSeq" id="WP_055031837.1">
    <property type="nucleotide sequence ID" value="NZ_CABMIR010000029.1"/>
</dbReference>
<dbReference type="PATRIC" id="fig|1481663.12.peg.716"/>
<dbReference type="GO" id="GO:0016787">
    <property type="term" value="F:hydrolase activity"/>
    <property type="evidence" value="ECO:0007669"/>
    <property type="project" value="UniProtKB-KW"/>
</dbReference>
<dbReference type="PANTHER" id="PTHR43540">
    <property type="entry name" value="PEROXYUREIDOACRYLATE/UREIDOACRYLATE AMIDOHYDROLASE-RELATED"/>
    <property type="match status" value="1"/>
</dbReference>
<dbReference type="AlphaFoldDB" id="A0A0N8VAD0"/>
<dbReference type="InterPro" id="IPR036380">
    <property type="entry name" value="Isochorismatase-like_sf"/>
</dbReference>
<dbReference type="OrthoDB" id="1157330at2"/>
<proteinExistence type="predicted"/>
<evidence type="ECO:0000313" key="4">
    <source>
        <dbReference type="Proteomes" id="UP000050491"/>
    </source>
</evidence>
<accession>A0A0N8VAD0</accession>
<dbReference type="Pfam" id="PF00857">
    <property type="entry name" value="Isochorismatase"/>
    <property type="match status" value="1"/>
</dbReference>
<dbReference type="PANTHER" id="PTHR43540:SF15">
    <property type="entry name" value="BLR5631 PROTEIN"/>
    <property type="match status" value="1"/>
</dbReference>
<dbReference type="SUPFAM" id="SSF52499">
    <property type="entry name" value="Isochorismatase-like hydrolases"/>
    <property type="match status" value="1"/>
</dbReference>
<dbReference type="InterPro" id="IPR050272">
    <property type="entry name" value="Isochorismatase-like_hydrls"/>
</dbReference>
<name>A0A0N8VAD0_VIBMT</name>
<keyword evidence="1" id="KW-0378">Hydrolase</keyword>
<evidence type="ECO:0000313" key="3">
    <source>
        <dbReference type="EMBL" id="KQB00851.1"/>
    </source>
</evidence>
<dbReference type="Proteomes" id="UP000050491">
    <property type="component" value="Unassembled WGS sequence"/>
</dbReference>